<feature type="binding site" evidence="9">
    <location>
        <begin position="349"/>
        <end position="351"/>
    </location>
    <ligand>
        <name>substrate</name>
    </ligand>
</feature>
<feature type="active site" description="Proton donor/acceptor" evidence="8">
    <location>
        <position position="313"/>
    </location>
</feature>
<keyword evidence="6" id="KW-0119">Carbohydrate metabolism</keyword>
<sequence length="434" mass="47208">MHEPLIHFTRCVLAKNGQEVEEDLYISQSTGKIVEGASRDGPVFVEDLGGRIVAPGLIEVQLNGAMGFNFSEVPESDIEMEEYAKSYTKTCQGLIKTGVTSFLPTVTTAPSDIFKRVLPYLAPNGHLRDPYVGSESLGAHCEGPFISASRKGAHVEKHLQSVENGWESILHFYGPENFLPMPYASVKDELATTRAATIKKLTVAPELEGMVDAIRHLTQERQICCSIGHTAATYEVGLEAVRAGATMITHLFNAMEPLLHRSPGIPGLIGAPETDLENNRPSFGLIADDVHVSPSCVRTAWAVHEKGCILTTDGTAATGIELPDGVYPWKARRLEKRGRRMFLEGTDTIAGGTTTLLQCVSNLIRWTGIGAARALETVTTNPAHFLGCSESKGNLRPGADADLVVLSWGDVDGARELQVDQVWKFGWKVYDRNP</sequence>
<dbReference type="SUPFAM" id="SSF51556">
    <property type="entry name" value="Metallo-dependent hydrolases"/>
    <property type="match status" value="1"/>
</dbReference>
<evidence type="ECO:0000256" key="7">
    <source>
        <dbReference type="ARBA" id="ARBA00047647"/>
    </source>
</evidence>
<keyword evidence="4 10" id="KW-0479">Metal-binding</keyword>
<feature type="domain" description="Amidohydrolase-related" evidence="11">
    <location>
        <begin position="52"/>
        <end position="406"/>
    </location>
</feature>
<keyword evidence="5" id="KW-0378">Hydrolase</keyword>
<evidence type="ECO:0000256" key="4">
    <source>
        <dbReference type="ARBA" id="ARBA00022723"/>
    </source>
</evidence>
<dbReference type="HOGENOM" id="CLU_032482_0_0_1"/>
<evidence type="ECO:0000313" key="12">
    <source>
        <dbReference type="EMBL" id="ETI23980.1"/>
    </source>
</evidence>
<feature type="binding site" evidence="10">
    <location>
        <position position="250"/>
    </location>
    <ligand>
        <name>Zn(2+)</name>
        <dbReference type="ChEBI" id="CHEBI:29105"/>
    </ligand>
</feature>
<name>V9DAW8_9EURO</name>
<protein>
    <recommendedName>
        <fullName evidence="3">N-acetylglucosamine-6-phosphate deacetylase</fullName>
        <ecNumber evidence="2">3.5.1.25</ecNumber>
    </recommendedName>
</protein>
<evidence type="ECO:0000256" key="2">
    <source>
        <dbReference type="ARBA" id="ARBA00011899"/>
    </source>
</evidence>
<dbReference type="GO" id="GO:0006046">
    <property type="term" value="P:N-acetylglucosamine catabolic process"/>
    <property type="evidence" value="ECO:0007669"/>
    <property type="project" value="TreeGrafter"/>
</dbReference>
<dbReference type="RefSeq" id="XP_008728335.1">
    <property type="nucleotide sequence ID" value="XM_008730113.1"/>
</dbReference>
<feature type="binding site" evidence="9">
    <location>
        <position position="261"/>
    </location>
    <ligand>
        <name>substrate</name>
    </ligand>
</feature>
<dbReference type="InterPro" id="IPR006680">
    <property type="entry name" value="Amidohydro-rel"/>
</dbReference>
<evidence type="ECO:0000256" key="10">
    <source>
        <dbReference type="PIRSR" id="PIRSR038994-3"/>
    </source>
</evidence>
<feature type="binding site" evidence="9">
    <location>
        <begin position="253"/>
        <end position="254"/>
    </location>
    <ligand>
        <name>substrate</name>
    </ligand>
</feature>
<evidence type="ECO:0000256" key="3">
    <source>
        <dbReference type="ARBA" id="ARBA00018029"/>
    </source>
</evidence>
<dbReference type="Gene3D" id="3.20.20.140">
    <property type="entry name" value="Metal-dependent hydrolases"/>
    <property type="match status" value="1"/>
</dbReference>
<dbReference type="AlphaFoldDB" id="V9DAW8"/>
<reference evidence="12 13" key="1">
    <citation type="submission" date="2013-03" db="EMBL/GenBank/DDBJ databases">
        <title>The Genome Sequence of Cladophialophora carrionii CBS 160.54.</title>
        <authorList>
            <consortium name="The Broad Institute Genomics Platform"/>
            <person name="Cuomo C."/>
            <person name="de Hoog S."/>
            <person name="Gorbushina A."/>
            <person name="Walker B."/>
            <person name="Young S.K."/>
            <person name="Zeng Q."/>
            <person name="Gargeya S."/>
            <person name="Fitzgerald M."/>
            <person name="Haas B."/>
            <person name="Abouelleil A."/>
            <person name="Allen A.W."/>
            <person name="Alvarado L."/>
            <person name="Arachchi H.M."/>
            <person name="Berlin A.M."/>
            <person name="Chapman S.B."/>
            <person name="Gainer-Dewar J."/>
            <person name="Goldberg J."/>
            <person name="Griggs A."/>
            <person name="Gujja S."/>
            <person name="Hansen M."/>
            <person name="Howarth C."/>
            <person name="Imamovic A."/>
            <person name="Ireland A."/>
            <person name="Larimer J."/>
            <person name="McCowan C."/>
            <person name="Murphy C."/>
            <person name="Pearson M."/>
            <person name="Poon T.W."/>
            <person name="Priest M."/>
            <person name="Roberts A."/>
            <person name="Saif S."/>
            <person name="Shea T."/>
            <person name="Sisk P."/>
            <person name="Sykes S."/>
            <person name="Wortman J."/>
            <person name="Nusbaum C."/>
            <person name="Birren B."/>
        </authorList>
    </citation>
    <scope>NUCLEOTIDE SEQUENCE [LARGE SCALE GENOMIC DNA]</scope>
    <source>
        <strain evidence="12 13">CBS 160.54</strain>
    </source>
</reference>
<dbReference type="InterPro" id="IPR032466">
    <property type="entry name" value="Metal_Hydrolase"/>
</dbReference>
<dbReference type="GO" id="GO:0008448">
    <property type="term" value="F:N-acetylglucosamine-6-phosphate deacetylase activity"/>
    <property type="evidence" value="ECO:0007669"/>
    <property type="project" value="UniProtKB-EC"/>
</dbReference>
<dbReference type="PANTHER" id="PTHR11113">
    <property type="entry name" value="N-ACETYLGLUCOSAMINE-6-PHOSPHATE DEACETYLASE"/>
    <property type="match status" value="1"/>
</dbReference>
<dbReference type="Proteomes" id="UP000030678">
    <property type="component" value="Unassembled WGS sequence"/>
</dbReference>
<accession>V9DAW8</accession>
<dbReference type="GeneID" id="19984280"/>
<evidence type="ECO:0000256" key="8">
    <source>
        <dbReference type="PIRSR" id="PIRSR038994-1"/>
    </source>
</evidence>
<dbReference type="InterPro" id="IPR011059">
    <property type="entry name" value="Metal-dep_hydrolase_composite"/>
</dbReference>
<dbReference type="EMBL" id="KB822705">
    <property type="protein sequence ID" value="ETI23980.1"/>
    <property type="molecule type" value="Genomic_DNA"/>
</dbReference>
<evidence type="ECO:0000256" key="1">
    <source>
        <dbReference type="ARBA" id="ARBA00010716"/>
    </source>
</evidence>
<comment type="similarity">
    <text evidence="1">Belongs to the metallo-dependent hydrolases superfamily. NagA family.</text>
</comment>
<feature type="binding site" evidence="9">
    <location>
        <position position="291"/>
    </location>
    <ligand>
        <name>substrate</name>
    </ligand>
</feature>
<dbReference type="Pfam" id="PF01979">
    <property type="entry name" value="Amidohydro_1"/>
    <property type="match status" value="1"/>
</dbReference>
<comment type="catalytic activity">
    <reaction evidence="7">
        <text>N-acetyl-D-glucosamine 6-phosphate + H2O = D-glucosamine 6-phosphate + acetate</text>
        <dbReference type="Rhea" id="RHEA:22936"/>
        <dbReference type="ChEBI" id="CHEBI:15377"/>
        <dbReference type="ChEBI" id="CHEBI:30089"/>
        <dbReference type="ChEBI" id="CHEBI:57513"/>
        <dbReference type="ChEBI" id="CHEBI:58725"/>
        <dbReference type="EC" id="3.5.1.25"/>
    </reaction>
</comment>
<dbReference type="EC" id="3.5.1.25" evidence="2"/>
<feature type="binding site" evidence="10">
    <location>
        <position position="229"/>
    </location>
    <ligand>
        <name>Zn(2+)</name>
        <dbReference type="ChEBI" id="CHEBI:29105"/>
    </ligand>
</feature>
<evidence type="ECO:0000259" key="11">
    <source>
        <dbReference type="Pfam" id="PF01979"/>
    </source>
</evidence>
<evidence type="ECO:0000313" key="13">
    <source>
        <dbReference type="Proteomes" id="UP000030678"/>
    </source>
</evidence>
<comment type="cofactor">
    <cofactor evidence="10">
        <name>a divalent metal cation</name>
        <dbReference type="ChEBI" id="CHEBI:60240"/>
    </cofactor>
    <text evidence="10">Binds 1 divalent metal cation per subunit.</text>
</comment>
<feature type="binding site" evidence="9">
    <location>
        <position position="153"/>
    </location>
    <ligand>
        <name>substrate</name>
    </ligand>
</feature>
<feature type="binding site" evidence="10">
    <location>
        <position position="142"/>
    </location>
    <ligand>
        <name>Zn(2+)</name>
        <dbReference type="ChEBI" id="CHEBI:29105"/>
    </ligand>
</feature>
<dbReference type="GO" id="GO:0046872">
    <property type="term" value="F:metal ion binding"/>
    <property type="evidence" value="ECO:0007669"/>
    <property type="project" value="UniProtKB-KW"/>
</dbReference>
<dbReference type="InterPro" id="IPR003764">
    <property type="entry name" value="GlcNAc_6-P_deAcase"/>
</dbReference>
<evidence type="ECO:0000256" key="5">
    <source>
        <dbReference type="ARBA" id="ARBA00022801"/>
    </source>
</evidence>
<dbReference type="VEuPathDB" id="FungiDB:G647_05787"/>
<proteinExistence type="inferred from homology"/>
<evidence type="ECO:0000256" key="9">
    <source>
        <dbReference type="PIRSR" id="PIRSR038994-2"/>
    </source>
</evidence>
<dbReference type="SUPFAM" id="SSF51338">
    <property type="entry name" value="Composite domain of metallo-dependent hydrolases"/>
    <property type="match status" value="1"/>
</dbReference>
<dbReference type="PIRSF" id="PIRSF038994">
    <property type="entry name" value="NagA"/>
    <property type="match status" value="1"/>
</dbReference>
<evidence type="ECO:0000256" key="6">
    <source>
        <dbReference type="ARBA" id="ARBA00023277"/>
    </source>
</evidence>
<organism evidence="12 13">
    <name type="scientific">Cladophialophora carrionii CBS 160.54</name>
    <dbReference type="NCBI Taxonomy" id="1279043"/>
    <lineage>
        <taxon>Eukaryota</taxon>
        <taxon>Fungi</taxon>
        <taxon>Dikarya</taxon>
        <taxon>Ascomycota</taxon>
        <taxon>Pezizomycotina</taxon>
        <taxon>Eurotiomycetes</taxon>
        <taxon>Chaetothyriomycetidae</taxon>
        <taxon>Chaetothyriales</taxon>
        <taxon>Herpotrichiellaceae</taxon>
        <taxon>Cladophialophora</taxon>
    </lineage>
</organism>
<gene>
    <name evidence="12" type="ORF">G647_05787</name>
</gene>
<dbReference type="PANTHER" id="PTHR11113:SF14">
    <property type="entry name" value="N-ACETYLGLUCOSAMINE-6-PHOSPHATE DEACETYLASE"/>
    <property type="match status" value="1"/>
</dbReference>